<dbReference type="GO" id="GO:0004382">
    <property type="term" value="F:GDP phosphatase activity"/>
    <property type="evidence" value="ECO:0007669"/>
    <property type="project" value="TreeGrafter"/>
</dbReference>
<keyword evidence="2" id="KW-0378">Hydrolase</keyword>
<dbReference type="Pfam" id="PF01150">
    <property type="entry name" value="GDA1_CD39"/>
    <property type="match status" value="4"/>
</dbReference>
<dbReference type="GO" id="GO:0045134">
    <property type="term" value="F:UDP phosphatase activity"/>
    <property type="evidence" value="ECO:0007669"/>
    <property type="project" value="TreeGrafter"/>
</dbReference>
<comment type="similarity">
    <text evidence="1">Belongs to the GDA1/CD39 NTPase family.</text>
</comment>
<dbReference type="GO" id="GO:0017111">
    <property type="term" value="F:ribonucleoside triphosphate phosphatase activity"/>
    <property type="evidence" value="ECO:0007669"/>
    <property type="project" value="TreeGrafter"/>
</dbReference>
<sequence length="316" mass="34686">MDLGGASTQITFETTSPTEDPANEVQLRLYGQRYRVYTHSFLCYGRDQVLWRLLARGGISSYADNPSGAGQSLVECLNQALRDVPKERHAGTPLYLGATAGMRLLKDHGSLSPGWALHTPSSSPGAPQLAGQTLTSTQITFETTSPTEDPANEVQLRLYGQRYRVYTHSFLCYGRDQVLWRLLARALQVPSTESSWNTLGFVQQLQARAPDDRARLPDYCAGAMFVQQLLSRGYGFDERSFGGVTFQKKAGDTAVGWALGYMLNLTNLIPADPPGLRKGTDFSSWVVLLLLFAAMLLAAFALLLHQARSTKSASTI</sequence>
<dbReference type="GO" id="GO:0005886">
    <property type="term" value="C:plasma membrane"/>
    <property type="evidence" value="ECO:0007669"/>
    <property type="project" value="TreeGrafter"/>
</dbReference>
<evidence type="ECO:0000256" key="2">
    <source>
        <dbReference type="ARBA" id="ARBA00022801"/>
    </source>
</evidence>
<dbReference type="AlphaFoldDB" id="A0A6P3GVX3"/>
<dbReference type="KEGG" id="bbis:104982791"/>
<organism evidence="5 6">
    <name type="scientific">Bison bison bison</name>
    <name type="common">North American plains bison</name>
    <dbReference type="NCBI Taxonomy" id="43346"/>
    <lineage>
        <taxon>Eukaryota</taxon>
        <taxon>Metazoa</taxon>
        <taxon>Chordata</taxon>
        <taxon>Craniata</taxon>
        <taxon>Vertebrata</taxon>
        <taxon>Euteleostomi</taxon>
        <taxon>Mammalia</taxon>
        <taxon>Eutheria</taxon>
        <taxon>Laurasiatheria</taxon>
        <taxon>Artiodactyla</taxon>
        <taxon>Ruminantia</taxon>
        <taxon>Pecora</taxon>
        <taxon>Bovidae</taxon>
        <taxon>Bovinae</taxon>
        <taxon>Bison</taxon>
    </lineage>
</organism>
<gene>
    <name evidence="6" type="primary">LOC104982791</name>
</gene>
<dbReference type="GO" id="GO:0009134">
    <property type="term" value="P:nucleoside diphosphate catabolic process"/>
    <property type="evidence" value="ECO:0007669"/>
    <property type="project" value="TreeGrafter"/>
</dbReference>
<evidence type="ECO:0000313" key="6">
    <source>
        <dbReference type="RefSeq" id="XP_010830550.1"/>
    </source>
</evidence>
<reference evidence="6" key="1">
    <citation type="submission" date="2025-08" db="UniProtKB">
        <authorList>
            <consortium name="RefSeq"/>
        </authorList>
    </citation>
    <scope>IDENTIFICATION</scope>
    <source>
        <tissue evidence="6">Blood</tissue>
    </source>
</reference>
<keyword evidence="5" id="KW-1185">Reference proteome</keyword>
<dbReference type="OrthoDB" id="6372431at2759"/>
<keyword evidence="3" id="KW-0547">Nucleotide-binding</keyword>
<dbReference type="Gene3D" id="3.30.420.150">
    <property type="entry name" value="Exopolyphosphatase. Domain 2"/>
    <property type="match status" value="3"/>
</dbReference>
<proteinExistence type="inferred from homology"/>
<dbReference type="InterPro" id="IPR000407">
    <property type="entry name" value="GDA1_CD39_NTPase"/>
</dbReference>
<feature type="binding site" evidence="3">
    <location>
        <begin position="5"/>
        <end position="9"/>
    </location>
    <ligand>
        <name>ATP</name>
        <dbReference type="ChEBI" id="CHEBI:30616"/>
    </ligand>
</feature>
<dbReference type="PANTHER" id="PTHR11782">
    <property type="entry name" value="ADENOSINE/GUANOSINE DIPHOSPHATASE"/>
    <property type="match status" value="1"/>
</dbReference>
<accession>A0A6P3GVX3</accession>
<keyword evidence="4" id="KW-1133">Transmembrane helix</keyword>
<evidence type="ECO:0000256" key="3">
    <source>
        <dbReference type="PIRSR" id="PIRSR600407-2"/>
    </source>
</evidence>
<dbReference type="GeneID" id="104982791"/>
<evidence type="ECO:0000256" key="1">
    <source>
        <dbReference type="ARBA" id="ARBA00009283"/>
    </source>
</evidence>
<name>A0A6P3GVX3_BISBB</name>
<protein>
    <submittedName>
        <fullName evidence="6">Ectonucleoside triphosphate diphosphohydrolase 2-like</fullName>
    </submittedName>
</protein>
<keyword evidence="4" id="KW-0472">Membrane</keyword>
<dbReference type="GO" id="GO:0005524">
    <property type="term" value="F:ATP binding"/>
    <property type="evidence" value="ECO:0007669"/>
    <property type="project" value="UniProtKB-KW"/>
</dbReference>
<feature type="transmembrane region" description="Helical" evidence="4">
    <location>
        <begin position="282"/>
        <end position="304"/>
    </location>
</feature>
<dbReference type="RefSeq" id="XP_010830550.1">
    <property type="nucleotide sequence ID" value="XM_010832248.1"/>
</dbReference>
<keyword evidence="3" id="KW-0067">ATP-binding</keyword>
<dbReference type="Proteomes" id="UP000515208">
    <property type="component" value="Unplaced"/>
</dbReference>
<keyword evidence="4" id="KW-0812">Transmembrane</keyword>
<dbReference type="PANTHER" id="PTHR11782:SF33">
    <property type="entry name" value="ECTONUCLEOSIDE TRIPHOSPHATE DIPHOSPHOHYDROLASE 2"/>
    <property type="match status" value="1"/>
</dbReference>
<evidence type="ECO:0000313" key="5">
    <source>
        <dbReference type="Proteomes" id="UP000515208"/>
    </source>
</evidence>
<evidence type="ECO:0000256" key="4">
    <source>
        <dbReference type="SAM" id="Phobius"/>
    </source>
</evidence>